<reference evidence="2" key="1">
    <citation type="journal article" date="2020" name="Nat. Commun.">
        <title>Large-scale genome sequencing of mycorrhizal fungi provides insights into the early evolution of symbiotic traits.</title>
        <authorList>
            <person name="Miyauchi S."/>
            <person name="Kiss E."/>
            <person name="Kuo A."/>
            <person name="Drula E."/>
            <person name="Kohler A."/>
            <person name="Sanchez-Garcia M."/>
            <person name="Morin E."/>
            <person name="Andreopoulos B."/>
            <person name="Barry K.W."/>
            <person name="Bonito G."/>
            <person name="Buee M."/>
            <person name="Carver A."/>
            <person name="Chen C."/>
            <person name="Cichocki N."/>
            <person name="Clum A."/>
            <person name="Culley D."/>
            <person name="Crous P.W."/>
            <person name="Fauchery L."/>
            <person name="Girlanda M."/>
            <person name="Hayes R.D."/>
            <person name="Keri Z."/>
            <person name="LaButti K."/>
            <person name="Lipzen A."/>
            <person name="Lombard V."/>
            <person name="Magnuson J."/>
            <person name="Maillard F."/>
            <person name="Murat C."/>
            <person name="Nolan M."/>
            <person name="Ohm R.A."/>
            <person name="Pangilinan J."/>
            <person name="Pereira M.F."/>
            <person name="Perotto S."/>
            <person name="Peter M."/>
            <person name="Pfister S."/>
            <person name="Riley R."/>
            <person name="Sitrit Y."/>
            <person name="Stielow J.B."/>
            <person name="Szollosi G."/>
            <person name="Zifcakova L."/>
            <person name="Stursova M."/>
            <person name="Spatafora J.W."/>
            <person name="Tedersoo L."/>
            <person name="Vaario L.M."/>
            <person name="Yamada A."/>
            <person name="Yan M."/>
            <person name="Wang P."/>
            <person name="Xu J."/>
            <person name="Bruns T."/>
            <person name="Baldrian P."/>
            <person name="Vilgalys R."/>
            <person name="Dunand C."/>
            <person name="Henrissat B."/>
            <person name="Grigoriev I.V."/>
            <person name="Hibbett D."/>
            <person name="Nagy L.G."/>
            <person name="Martin F.M."/>
        </authorList>
    </citation>
    <scope>NUCLEOTIDE SEQUENCE</scope>
    <source>
        <strain evidence="2">UH-Tt-Lm1</strain>
    </source>
</reference>
<dbReference type="Proteomes" id="UP000736335">
    <property type="component" value="Unassembled WGS sequence"/>
</dbReference>
<dbReference type="SUPFAM" id="SSF81383">
    <property type="entry name" value="F-box domain"/>
    <property type="match status" value="1"/>
</dbReference>
<feature type="domain" description="F-box" evidence="1">
    <location>
        <begin position="63"/>
        <end position="110"/>
    </location>
</feature>
<keyword evidence="3" id="KW-1185">Reference proteome</keyword>
<dbReference type="EMBL" id="WIUZ02000009">
    <property type="protein sequence ID" value="KAF9783894.1"/>
    <property type="molecule type" value="Genomic_DNA"/>
</dbReference>
<reference evidence="2" key="2">
    <citation type="submission" date="2020-11" db="EMBL/GenBank/DDBJ databases">
        <authorList>
            <consortium name="DOE Joint Genome Institute"/>
            <person name="Kuo A."/>
            <person name="Miyauchi S."/>
            <person name="Kiss E."/>
            <person name="Drula E."/>
            <person name="Kohler A."/>
            <person name="Sanchez-Garcia M."/>
            <person name="Andreopoulos B."/>
            <person name="Barry K.W."/>
            <person name="Bonito G."/>
            <person name="Buee M."/>
            <person name="Carver A."/>
            <person name="Chen C."/>
            <person name="Cichocki N."/>
            <person name="Clum A."/>
            <person name="Culley D."/>
            <person name="Crous P.W."/>
            <person name="Fauchery L."/>
            <person name="Girlanda M."/>
            <person name="Hayes R."/>
            <person name="Keri Z."/>
            <person name="Labutti K."/>
            <person name="Lipzen A."/>
            <person name="Lombard V."/>
            <person name="Magnuson J."/>
            <person name="Maillard F."/>
            <person name="Morin E."/>
            <person name="Murat C."/>
            <person name="Nolan M."/>
            <person name="Ohm R."/>
            <person name="Pangilinan J."/>
            <person name="Pereira M."/>
            <person name="Perotto S."/>
            <person name="Peter M."/>
            <person name="Riley R."/>
            <person name="Sitrit Y."/>
            <person name="Stielow B."/>
            <person name="Szollosi G."/>
            <person name="Zifcakova L."/>
            <person name="Stursova M."/>
            <person name="Spatafora J.W."/>
            <person name="Tedersoo L."/>
            <person name="Vaario L.-M."/>
            <person name="Yamada A."/>
            <person name="Yan M."/>
            <person name="Wang P."/>
            <person name="Xu J."/>
            <person name="Bruns T."/>
            <person name="Baldrian P."/>
            <person name="Vilgalys R."/>
            <person name="Henrissat B."/>
            <person name="Grigoriev I.V."/>
            <person name="Hibbett D."/>
            <person name="Nagy L.G."/>
            <person name="Martin F.M."/>
        </authorList>
    </citation>
    <scope>NUCLEOTIDE SEQUENCE</scope>
    <source>
        <strain evidence="2">UH-Tt-Lm1</strain>
    </source>
</reference>
<dbReference type="Pfam" id="PF12937">
    <property type="entry name" value="F-box-like"/>
    <property type="match status" value="1"/>
</dbReference>
<proteinExistence type="predicted"/>
<evidence type="ECO:0000313" key="3">
    <source>
        <dbReference type="Proteomes" id="UP000736335"/>
    </source>
</evidence>
<protein>
    <recommendedName>
        <fullName evidence="1">F-box domain-containing protein</fullName>
    </recommendedName>
</protein>
<gene>
    <name evidence="2" type="ORF">BJ322DRAFT_1197273</name>
</gene>
<evidence type="ECO:0000313" key="2">
    <source>
        <dbReference type="EMBL" id="KAF9783894.1"/>
    </source>
</evidence>
<evidence type="ECO:0000259" key="1">
    <source>
        <dbReference type="Pfam" id="PF12937"/>
    </source>
</evidence>
<accession>A0A9P6HF10</accession>
<organism evidence="2 3">
    <name type="scientific">Thelephora terrestris</name>
    <dbReference type="NCBI Taxonomy" id="56493"/>
    <lineage>
        <taxon>Eukaryota</taxon>
        <taxon>Fungi</taxon>
        <taxon>Dikarya</taxon>
        <taxon>Basidiomycota</taxon>
        <taxon>Agaricomycotina</taxon>
        <taxon>Agaricomycetes</taxon>
        <taxon>Thelephorales</taxon>
        <taxon>Thelephoraceae</taxon>
        <taxon>Thelephora</taxon>
    </lineage>
</organism>
<dbReference type="Gene3D" id="1.20.1280.50">
    <property type="match status" value="1"/>
</dbReference>
<dbReference type="AlphaFoldDB" id="A0A9P6HF10"/>
<dbReference type="OrthoDB" id="2884925at2759"/>
<dbReference type="InterPro" id="IPR001810">
    <property type="entry name" value="F-box_dom"/>
</dbReference>
<sequence>MDSHTYPGRGLSVSQLIFALNEELKRVAYSPPFTLEAVSQLNRDASLALATIREWRNSFACVNRIPMDVLTLIPAHFISQRDRFRVASVCRHWRGVFLMHGALWSQIFLRMGEECVSILLERAKGSPLDIIVHRHDPIGTIALISPRAQQIRSLEFRNRNWLDIIAVSEFNSGQLPLLRTLKINCLRTFDWYSPTVVTPPSPTSFRGFANLEEFVFTSGTLSLLGHLVFPKLTTFELCSTPDSECNALHLLEFLKASPLLNTVKLKISAAVVLRGVPQEMVVLLPNVETFSLHLAEDPTSEVYNIAAHISCPFSRDTSLMHNMDDGNVADSLGVFPAPILWDTIIHRYMASPIEEVTLEIKGLEEEEIESLLTFQSSDATIFRLGFNVDRTDVDEDELDMSLVEMGWKIFSQALITIRDHPLLSNVKRLHIKYKAAVPNAYLTDVAHGIRELFESLGPLDELTIRGCDLRVFLPHFLDSSWPDELEKPIVFLRTKELTILHLSMEVDEMECASAILKLAKSQHALAIPFERVTVHMEWIPGEIEEELRRWVGAVDFHEDEYMEYMES</sequence>
<dbReference type="InterPro" id="IPR036047">
    <property type="entry name" value="F-box-like_dom_sf"/>
</dbReference>
<comment type="caution">
    <text evidence="2">The sequence shown here is derived from an EMBL/GenBank/DDBJ whole genome shotgun (WGS) entry which is preliminary data.</text>
</comment>
<name>A0A9P6HF10_9AGAM</name>